<protein>
    <recommendedName>
        <fullName evidence="4">CU044_5270 family protein</fullName>
    </recommendedName>
</protein>
<dbReference type="RefSeq" id="WP_350352053.1">
    <property type="nucleotide sequence ID" value="NZ_CP158357.1"/>
</dbReference>
<accession>A0AAU7W057</accession>
<name>A0AAU7W057_9MICO</name>
<feature type="transmembrane region" description="Helical" evidence="2">
    <location>
        <begin position="48"/>
        <end position="68"/>
    </location>
</feature>
<evidence type="ECO:0000313" key="3">
    <source>
        <dbReference type="EMBL" id="XBX78857.1"/>
    </source>
</evidence>
<evidence type="ECO:0008006" key="4">
    <source>
        <dbReference type="Google" id="ProtNLM"/>
    </source>
</evidence>
<reference evidence="3" key="1">
    <citation type="submission" date="2024-06" db="EMBL/GenBank/DDBJ databases">
        <title>Draft genome sequence of Microbacterium sp. strain A8/3-1, isolated from Oxytropis tragacanthoides Fisch. ex DC. Root nodules in the Altai region of Russia.</title>
        <authorList>
            <person name="Sazanova A."/>
            <person name="Guro P."/>
            <person name="Kuznetsova I."/>
            <person name="Belimov A."/>
            <person name="Safronova V."/>
        </authorList>
    </citation>
    <scope>NUCLEOTIDE SEQUENCE</scope>
    <source>
        <strain evidence="3">A8/3-1</strain>
    </source>
</reference>
<gene>
    <name evidence="3" type="ORF">ABS642_01855</name>
</gene>
<keyword evidence="2" id="KW-0812">Transmembrane</keyword>
<dbReference type="EMBL" id="CP158357">
    <property type="protein sequence ID" value="XBX78857.1"/>
    <property type="molecule type" value="Genomic_DNA"/>
</dbReference>
<dbReference type="AlphaFoldDB" id="A0AAU7W057"/>
<keyword evidence="2" id="KW-1133">Transmembrane helix</keyword>
<feature type="compositionally biased region" description="Polar residues" evidence="1">
    <location>
        <begin position="101"/>
        <end position="117"/>
    </location>
</feature>
<proteinExistence type="predicted"/>
<feature type="region of interest" description="Disordered" evidence="1">
    <location>
        <begin position="77"/>
        <end position="117"/>
    </location>
</feature>
<keyword evidence="2" id="KW-0472">Membrane</keyword>
<evidence type="ECO:0000256" key="1">
    <source>
        <dbReference type="SAM" id="MobiDB-lite"/>
    </source>
</evidence>
<sequence length="368" mass="39942">MDVFERVRDVNAGTSLTEDRIIAARLRLLHGIDDSRSAERKRLLKRPMFVIAGAVAGVAAVTTGVVVVSQLTTPSPQVEAIPAPTADPREPGPTIPKPEPTSGTTITEPFPGTTPQAGQYLSIETVDEALLYRGPEVSIYQWFYRPGQYPPITALQVRSIFHLYMPGDRSGEWVSRYGPSNERIRSFPEDQAPGDAVAWDNMLPVRQETQETIYTGGIGGEIGPLLGSLESYAVYPQDPAALIQYFRDQAALNSEQSDVEGGVALDIAGVLLSNYAPAATRATFLEALALTPRAERVSTQGSVVTYRIRSDGWQGARTTTVSIDTTTGWATEYTVRFDRTDGAEGDMAPSDVPDIHRTFTVSIIDALP</sequence>
<organism evidence="3">
    <name type="scientific">Microbacterium sp. A8/3-1</name>
    <dbReference type="NCBI Taxonomy" id="3160749"/>
    <lineage>
        <taxon>Bacteria</taxon>
        <taxon>Bacillati</taxon>
        <taxon>Actinomycetota</taxon>
        <taxon>Actinomycetes</taxon>
        <taxon>Micrococcales</taxon>
        <taxon>Microbacteriaceae</taxon>
        <taxon>Microbacterium</taxon>
    </lineage>
</organism>
<evidence type="ECO:0000256" key="2">
    <source>
        <dbReference type="SAM" id="Phobius"/>
    </source>
</evidence>